<dbReference type="GO" id="GO:0003677">
    <property type="term" value="F:DNA binding"/>
    <property type="evidence" value="ECO:0007669"/>
    <property type="project" value="UniProtKB-KW"/>
</dbReference>
<dbReference type="Proteomes" id="UP001108280">
    <property type="component" value="Chromosome 5"/>
</dbReference>
<keyword evidence="13" id="KW-0137">Centromere</keyword>
<dbReference type="PANTHER" id="PTHR16124">
    <property type="entry name" value="MIS18-BINDING PROTEIN 1"/>
    <property type="match status" value="1"/>
</dbReference>
<dbReference type="SUPFAM" id="SSF46689">
    <property type="entry name" value="Homeodomain-like"/>
    <property type="match status" value="1"/>
</dbReference>
<keyword evidence="6" id="KW-0597">Phosphoprotein</keyword>
<dbReference type="SMART" id="SM00717">
    <property type="entry name" value="SANT"/>
    <property type="match status" value="1"/>
</dbReference>
<dbReference type="InterPro" id="IPR039110">
    <property type="entry name" value="KNL2-like"/>
</dbReference>
<dbReference type="GO" id="GO:0005634">
    <property type="term" value="C:nucleus"/>
    <property type="evidence" value="ECO:0007669"/>
    <property type="project" value="UniProtKB-SubCell"/>
</dbReference>
<evidence type="ECO:0000313" key="20">
    <source>
        <dbReference type="RefSeq" id="XP_027272313.1"/>
    </source>
</evidence>
<evidence type="ECO:0000256" key="12">
    <source>
        <dbReference type="ARBA" id="ARBA00023306"/>
    </source>
</evidence>
<evidence type="ECO:0000313" key="19">
    <source>
        <dbReference type="Proteomes" id="UP001108280"/>
    </source>
</evidence>
<reference evidence="19" key="1">
    <citation type="journal article" date="2018" name="Biotechnol. Bioeng.">
        <title>A reference genome of the Chinese hamster based on a hybrid assembly strategy.</title>
        <authorList>
            <person name="Rupp O."/>
            <person name="MacDonald M.L."/>
            <person name="Li S."/>
            <person name="Dhiman H."/>
            <person name="Polson S."/>
            <person name="Griep S."/>
            <person name="Heffner K."/>
            <person name="Hernandez I."/>
            <person name="Brinkrolf K."/>
            <person name="Jadhav V."/>
            <person name="Samoudi M."/>
            <person name="Hao H."/>
            <person name="Kingham B."/>
            <person name="Goesmann A."/>
            <person name="Betenbaugh M.J."/>
            <person name="Lewis N.E."/>
            <person name="Borth N."/>
            <person name="Lee K.H."/>
        </authorList>
    </citation>
    <scope>NUCLEOTIDE SEQUENCE [LARGE SCALE GENOMIC DNA]</scope>
    <source>
        <strain evidence="19">17A/GY</strain>
    </source>
</reference>
<dbReference type="CTD" id="55320"/>
<evidence type="ECO:0000256" key="3">
    <source>
        <dbReference type="ARBA" id="ARBA00004584"/>
    </source>
</evidence>
<comment type="subcellular location">
    <subcellularLocation>
        <location evidence="3">Chromosome</location>
        <location evidence="3">Centromere</location>
    </subcellularLocation>
    <subcellularLocation>
        <location evidence="2">Nucleus</location>
    </subcellularLocation>
</comment>
<dbReference type="PANTHER" id="PTHR16124:SF3">
    <property type="entry name" value="MIS18-BINDING PROTEIN 1"/>
    <property type="match status" value="1"/>
</dbReference>
<evidence type="ECO:0000256" key="4">
    <source>
        <dbReference type="ARBA" id="ARBA00022454"/>
    </source>
</evidence>
<evidence type="ECO:0000256" key="13">
    <source>
        <dbReference type="ARBA" id="ARBA00023328"/>
    </source>
</evidence>
<feature type="domain" description="Myb-like" evidence="18">
    <location>
        <begin position="813"/>
        <end position="855"/>
    </location>
</feature>
<dbReference type="Pfam" id="PF09133">
    <property type="entry name" value="SANTA"/>
    <property type="match status" value="1"/>
</dbReference>
<organism evidence="19 20">
    <name type="scientific">Cricetulus griseus</name>
    <name type="common">Chinese hamster</name>
    <name type="synonym">Cricetulus barabensis griseus</name>
    <dbReference type="NCBI Taxonomy" id="10029"/>
    <lineage>
        <taxon>Eukaryota</taxon>
        <taxon>Metazoa</taxon>
        <taxon>Chordata</taxon>
        <taxon>Craniata</taxon>
        <taxon>Vertebrata</taxon>
        <taxon>Euteleostomi</taxon>
        <taxon>Mammalia</taxon>
        <taxon>Eutheria</taxon>
        <taxon>Euarchontoglires</taxon>
        <taxon>Glires</taxon>
        <taxon>Rodentia</taxon>
        <taxon>Myomorpha</taxon>
        <taxon>Muroidea</taxon>
        <taxon>Cricetidae</taxon>
        <taxon>Cricetinae</taxon>
        <taxon>Cricetulus</taxon>
    </lineage>
</organism>
<evidence type="ECO:0000256" key="11">
    <source>
        <dbReference type="ARBA" id="ARBA00023242"/>
    </source>
</evidence>
<keyword evidence="10" id="KW-0238">DNA-binding</keyword>
<dbReference type="InterPro" id="IPR001005">
    <property type="entry name" value="SANT/Myb"/>
</dbReference>
<protein>
    <recommendedName>
        <fullName evidence="15">Mis18-binding protein 1</fullName>
    </recommendedName>
    <alternativeName>
        <fullName evidence="16">Kinetochore-associated protein KNL-2 homolog</fullName>
    </alternativeName>
</protein>
<accession>A0A9J7JNH1</accession>
<feature type="region of interest" description="Disordered" evidence="17">
    <location>
        <begin position="758"/>
        <end position="788"/>
    </location>
</feature>
<evidence type="ECO:0000256" key="2">
    <source>
        <dbReference type="ARBA" id="ARBA00004123"/>
    </source>
</evidence>
<dbReference type="RefSeq" id="XP_027272313.1">
    <property type="nucleotide sequence ID" value="XM_027416512.2"/>
</dbReference>
<evidence type="ECO:0000256" key="16">
    <source>
        <dbReference type="ARBA" id="ARBA00079617"/>
    </source>
</evidence>
<keyword evidence="4" id="KW-0158">Chromosome</keyword>
<dbReference type="InterPro" id="IPR015216">
    <property type="entry name" value="SANTA"/>
</dbReference>
<feature type="compositionally biased region" description="Basic residues" evidence="17">
    <location>
        <begin position="863"/>
        <end position="874"/>
    </location>
</feature>
<keyword evidence="9" id="KW-0832">Ubl conjugation</keyword>
<evidence type="ECO:0000256" key="10">
    <source>
        <dbReference type="ARBA" id="ARBA00023125"/>
    </source>
</evidence>
<dbReference type="FunFam" id="1.10.10.60:FF:000273">
    <property type="entry name" value="MIS18 binding protein 1"/>
    <property type="match status" value="1"/>
</dbReference>
<feature type="region of interest" description="Disordered" evidence="17">
    <location>
        <begin position="858"/>
        <end position="885"/>
    </location>
</feature>
<keyword evidence="5" id="KW-1017">Isopeptide bond</keyword>
<evidence type="ECO:0000256" key="15">
    <source>
        <dbReference type="ARBA" id="ARBA00069467"/>
    </source>
</evidence>
<dbReference type="Gene3D" id="1.10.10.60">
    <property type="entry name" value="Homeodomain-like"/>
    <property type="match status" value="1"/>
</dbReference>
<dbReference type="PROSITE" id="PS50090">
    <property type="entry name" value="MYB_LIKE"/>
    <property type="match status" value="1"/>
</dbReference>
<name>A0A9J7JNH1_CRIGR</name>
<dbReference type="KEGG" id="cge:100768675"/>
<sequence length="1065" mass="121888">MIATSLKHSGIHLSSPRSMPIDAVFIDSIPSGTLTPIKDLVKYQKSSLKLNDYQKNPLLEMATSNNKNIFQSTMLSEAAPSNRDLDISAIKSNVNGLRNEMNCETPRKIFQRMKEKVQHGKQEQASRSSSMLGSPKYKHNQVLTSNRDEKIQLQQTYLCEEKKEPFQSGNISLGELPVLNQEQENVTASSISSKTLTRAQFAKQLLHSKENTVKTTVSKKDTFVLEDIDSTYEKFENTHIKTVSIRCVPIKNHSQLITSDNDMSTEGTTKEDILEKNKNTGLRRTIHQNSIKDTFEIIPASPILKRTVSRQSQRQVSKLARIVKQYQAVQLQEWMIKVINNNTAICVEGKLVDMTDVYWHSNVIVERIRHNELRTLSGNIYILKGLIDQISMKEAGYPCYLIRKFMFGFPRNWKEHIDHFLEQLRAGEKNRNETSQKTARLHEKQKSMNNDAKDKQTDVLQKANITYDLTNDNLEMKKNKHDGLPGAAEINIGYNNCRNKPQLRLLNNQELTEKEDCRKCPSKNFDNSEEINEEKIRSQKQEILVLVWFCSMKKESTEVLSVPVDALKSPEPTASDKDRKHLHQNQKEVYVLVTPLKTRQVIEQRCMEHNLCIKGVPDVFKSKPEEDSESDVHVSSTHKSSETFEYNVSYKSYPKEDCSECDILTVRQKIQIPCSKNKQMVTSDFKKNYKLPSKLKTKSQAAGSSYSQCSSLLSCNENEIEIRSKTRAKNTKERLTDERKNICNVTKDILLVSYSKGDTGSHIESKKPSSSAKETLPKSGVSKDFPVEVKGSDTRNERLLGHYLPGLIDDEEWNEQELQRLHRAFTSLPKHKPGFWSDVAMAVGSRTAEECQRKYIEEPQGKRSQKHVSKKKQANFKVQNGEKDSADEKKTIKITARVGTLKRKRQVRDCLEQLPKDNHDDFFTATPLQKQRILLPSFQYSQDDDFLLDMERNPVSPLSITLPLTDTPQCQHVSPGMLASVKSDDYDKYVFHMQKNAKKFGRRKGGLAWGNIRKKTVENDLSSPTPIRKALFNKDLGDNTAISKYFVDAIESDEEEKDYYFSNSD</sequence>
<dbReference type="OrthoDB" id="118550at2759"/>
<keyword evidence="12" id="KW-0131">Cell cycle</keyword>
<keyword evidence="7" id="KW-0132">Cell division</keyword>
<evidence type="ECO:0000256" key="14">
    <source>
        <dbReference type="ARBA" id="ARBA00063953"/>
    </source>
</evidence>
<keyword evidence="11" id="KW-0539">Nucleus</keyword>
<keyword evidence="8" id="KW-0498">Mitosis</keyword>
<dbReference type="CDD" id="cd00167">
    <property type="entry name" value="SANT"/>
    <property type="match status" value="1"/>
</dbReference>
<evidence type="ECO:0000256" key="1">
    <source>
        <dbReference type="ARBA" id="ARBA00003694"/>
    </source>
</evidence>
<dbReference type="InterPro" id="IPR009057">
    <property type="entry name" value="Homeodomain-like_sf"/>
</dbReference>
<dbReference type="AlphaFoldDB" id="A0A9J7JNH1"/>
<reference evidence="20" key="3">
    <citation type="submission" date="2025-08" db="UniProtKB">
        <authorList>
            <consortium name="RefSeq"/>
        </authorList>
    </citation>
    <scope>IDENTIFICATION</scope>
    <source>
        <strain evidence="20">17A/GY</strain>
        <tissue evidence="20">Liver</tissue>
    </source>
</reference>
<dbReference type="GO" id="GO:0000775">
    <property type="term" value="C:chromosome, centromeric region"/>
    <property type="evidence" value="ECO:0007669"/>
    <property type="project" value="UniProtKB-SubCell"/>
</dbReference>
<keyword evidence="19" id="KW-1185">Reference proteome</keyword>
<comment type="subunit">
    <text evidence="14">Interacts with SP1. Interacts with MIS18A. Identified in a complex containing MIS18A, OIP5/MIS18B, MIS18BP1, RBBP7 and RBBP4. Interacts with KAT7/HBO1. Interacts (via N-terminus) with FLNA (via N-terminus).</text>
</comment>
<evidence type="ECO:0000256" key="7">
    <source>
        <dbReference type="ARBA" id="ARBA00022618"/>
    </source>
</evidence>
<evidence type="ECO:0000256" key="6">
    <source>
        <dbReference type="ARBA" id="ARBA00022553"/>
    </source>
</evidence>
<evidence type="ECO:0000259" key="18">
    <source>
        <dbReference type="PROSITE" id="PS50090"/>
    </source>
</evidence>
<dbReference type="GO" id="GO:0051301">
    <property type="term" value="P:cell division"/>
    <property type="evidence" value="ECO:0007669"/>
    <property type="project" value="UniProtKB-KW"/>
</dbReference>
<proteinExistence type="predicted"/>
<evidence type="ECO:0000256" key="5">
    <source>
        <dbReference type="ARBA" id="ARBA00022499"/>
    </source>
</evidence>
<evidence type="ECO:0000256" key="17">
    <source>
        <dbReference type="SAM" id="MobiDB-lite"/>
    </source>
</evidence>
<gene>
    <name evidence="20" type="primary">Mis18bp1</name>
</gene>
<comment type="function">
    <text evidence="1">Required for recruitment of CENPA to centromeres and normal chromosome segregation during mitosis.</text>
</comment>
<reference evidence="19" key="2">
    <citation type="journal article" date="2020" name="Biotechnol. Bioeng.">
        <title>Chromosome-scale scaffolds for the Chinese hamster reference genome assembly to facilitate the study of the CHO epigenome.</title>
        <authorList>
            <person name="Hilliard W."/>
            <person name="MacDonald M."/>
            <person name="Lee K.H."/>
        </authorList>
    </citation>
    <scope>NUCLEOTIDE SEQUENCE [LARGE SCALE GENOMIC DNA]</scope>
    <source>
        <strain evidence="19">17A/GY</strain>
    </source>
</reference>
<dbReference type="GeneID" id="100768675"/>
<evidence type="ECO:0000256" key="8">
    <source>
        <dbReference type="ARBA" id="ARBA00022776"/>
    </source>
</evidence>
<feature type="region of interest" description="Disordered" evidence="17">
    <location>
        <begin position="428"/>
        <end position="455"/>
    </location>
</feature>
<evidence type="ECO:0000256" key="9">
    <source>
        <dbReference type="ARBA" id="ARBA00022843"/>
    </source>
</evidence>